<dbReference type="InterPro" id="IPR001036">
    <property type="entry name" value="Acrflvin-R"/>
</dbReference>
<dbReference type="SUPFAM" id="SSF82714">
    <property type="entry name" value="Multidrug efflux transporter AcrB TolC docking domain, DN and DC subdomains"/>
    <property type="match status" value="1"/>
</dbReference>
<dbReference type="Pfam" id="PF00873">
    <property type="entry name" value="ACR_tran"/>
    <property type="match status" value="1"/>
</dbReference>
<reference evidence="1" key="1">
    <citation type="submission" date="2022-09" db="EMBL/GenBank/DDBJ databases">
        <title>Maribacter litopenaei sp. nov., isolated from the intestinal tract of the Pacific White Shrimp, Litopenaeus vannamei.</title>
        <authorList>
            <person name="Kim S.Y."/>
            <person name="Hwang C.Y."/>
        </authorList>
    </citation>
    <scope>NUCLEOTIDE SEQUENCE</scope>
    <source>
        <strain evidence="1">HL-LV01</strain>
    </source>
</reference>
<dbReference type="EMBL" id="CP104205">
    <property type="protein sequence ID" value="UWX56694.1"/>
    <property type="molecule type" value="Genomic_DNA"/>
</dbReference>
<gene>
    <name evidence="1" type="ORF">NYZ99_04195</name>
</gene>
<sequence length="115" mass="13103">MGRQVRDGFFGALAMRQLRGMNEIEVRVKLPLEERKDIKNLEDFLIRTSDGIEVPLMDVVEVEQREAFTSINRRDGRRVVNVGMDVEPANSVSRVLASMQEEVLPQLRSDFPGTT</sequence>
<organism evidence="1 2">
    <name type="scientific">Maribacter litopenaei</name>
    <dbReference type="NCBI Taxonomy" id="2976127"/>
    <lineage>
        <taxon>Bacteria</taxon>
        <taxon>Pseudomonadati</taxon>
        <taxon>Bacteroidota</taxon>
        <taxon>Flavobacteriia</taxon>
        <taxon>Flavobacteriales</taxon>
        <taxon>Flavobacteriaceae</taxon>
        <taxon>Maribacter</taxon>
    </lineage>
</organism>
<evidence type="ECO:0000313" key="2">
    <source>
        <dbReference type="Proteomes" id="UP001059209"/>
    </source>
</evidence>
<proteinExistence type="predicted"/>
<dbReference type="RefSeq" id="WP_260575327.1">
    <property type="nucleotide sequence ID" value="NZ_CP104205.1"/>
</dbReference>
<dbReference type="InterPro" id="IPR027463">
    <property type="entry name" value="AcrB_DN_DC_subdom"/>
</dbReference>
<dbReference type="Gene3D" id="3.30.2090.10">
    <property type="entry name" value="Multidrug efflux transporter AcrB TolC docking domain, DN and DC subdomains"/>
    <property type="match status" value="1"/>
</dbReference>
<dbReference type="PANTHER" id="PTHR32063:SF33">
    <property type="entry name" value="RND SUPERFAMILY EFFLUX PUMP PERMEASE COMPONENT"/>
    <property type="match status" value="1"/>
</dbReference>
<accession>A0ABY5YD93</accession>
<dbReference type="PANTHER" id="PTHR32063">
    <property type="match status" value="1"/>
</dbReference>
<protein>
    <submittedName>
        <fullName evidence="1">Efflux RND transporter permease subunit</fullName>
    </submittedName>
</protein>
<evidence type="ECO:0000313" key="1">
    <source>
        <dbReference type="EMBL" id="UWX56694.1"/>
    </source>
</evidence>
<dbReference type="Proteomes" id="UP001059209">
    <property type="component" value="Chromosome"/>
</dbReference>
<name>A0ABY5YD93_9FLAO</name>
<keyword evidence="2" id="KW-1185">Reference proteome</keyword>
<dbReference type="Gene3D" id="3.30.70.1440">
    <property type="entry name" value="Multidrug efflux transporter AcrB pore domain"/>
    <property type="match status" value="1"/>
</dbReference>